<keyword evidence="6" id="KW-0675">Receptor</keyword>
<dbReference type="Gene3D" id="1.20.1070.10">
    <property type="entry name" value="Rhodopsin 7-helix transmembrane proteins"/>
    <property type="match status" value="1"/>
</dbReference>
<evidence type="ECO:0000256" key="5">
    <source>
        <dbReference type="ARBA" id="ARBA00023136"/>
    </source>
</evidence>
<dbReference type="GO" id="GO:0016020">
    <property type="term" value="C:membrane"/>
    <property type="evidence" value="ECO:0007669"/>
    <property type="project" value="UniProtKB-SubCell"/>
</dbReference>
<proteinExistence type="predicted"/>
<evidence type="ECO:0000313" key="11">
    <source>
        <dbReference type="Proteomes" id="UP001283361"/>
    </source>
</evidence>
<dbReference type="InterPro" id="IPR017452">
    <property type="entry name" value="GPCR_Rhodpsn_7TM"/>
</dbReference>
<keyword evidence="5 8" id="KW-0472">Membrane</keyword>
<evidence type="ECO:0000313" key="10">
    <source>
        <dbReference type="EMBL" id="KAK3795810.1"/>
    </source>
</evidence>
<sequence>MHGDLPDGLYYSTLFIPRPDAADQRRSFYFISSFSAPSFICFFVVLVSTTVLVVRLKQNLEWRNEAAKQSNKNSGSPKEIKASRSLVVICTVFIICFAPSVALFVISLAFPEFTQHDPYLGTLMRALYAISSLVQVLSSSVNIVVYYRMSTKYRNMLNELFSCKKDITS</sequence>
<dbReference type="AlphaFoldDB" id="A0AAE1E6X4"/>
<dbReference type="Pfam" id="PF10324">
    <property type="entry name" value="7TM_GPCR_Srw"/>
    <property type="match status" value="1"/>
</dbReference>
<dbReference type="PANTHER" id="PTHR24243:SF208">
    <property type="entry name" value="PYROKININ-1 RECEPTOR"/>
    <property type="match status" value="1"/>
</dbReference>
<keyword evidence="2 8" id="KW-0812">Transmembrane</keyword>
<evidence type="ECO:0000256" key="7">
    <source>
        <dbReference type="ARBA" id="ARBA00023224"/>
    </source>
</evidence>
<reference evidence="10" key="1">
    <citation type="journal article" date="2023" name="G3 (Bethesda)">
        <title>A reference genome for the long-term kleptoplast-retaining sea slug Elysia crispata morphotype clarki.</title>
        <authorList>
            <person name="Eastman K.E."/>
            <person name="Pendleton A.L."/>
            <person name="Shaikh M.A."/>
            <person name="Suttiyut T."/>
            <person name="Ogas R."/>
            <person name="Tomko P."/>
            <person name="Gavelis G."/>
            <person name="Widhalm J.R."/>
            <person name="Wisecaver J.H."/>
        </authorList>
    </citation>
    <scope>NUCLEOTIDE SEQUENCE</scope>
    <source>
        <strain evidence="10">ECLA1</strain>
    </source>
</reference>
<organism evidence="10 11">
    <name type="scientific">Elysia crispata</name>
    <name type="common">lettuce slug</name>
    <dbReference type="NCBI Taxonomy" id="231223"/>
    <lineage>
        <taxon>Eukaryota</taxon>
        <taxon>Metazoa</taxon>
        <taxon>Spiralia</taxon>
        <taxon>Lophotrochozoa</taxon>
        <taxon>Mollusca</taxon>
        <taxon>Gastropoda</taxon>
        <taxon>Heterobranchia</taxon>
        <taxon>Euthyneura</taxon>
        <taxon>Panpulmonata</taxon>
        <taxon>Sacoglossa</taxon>
        <taxon>Placobranchoidea</taxon>
        <taxon>Plakobranchidae</taxon>
        <taxon>Elysia</taxon>
    </lineage>
</organism>
<dbReference type="GO" id="GO:0008528">
    <property type="term" value="F:G protein-coupled peptide receptor activity"/>
    <property type="evidence" value="ECO:0007669"/>
    <property type="project" value="InterPro"/>
</dbReference>
<keyword evidence="11" id="KW-1185">Reference proteome</keyword>
<feature type="transmembrane region" description="Helical" evidence="8">
    <location>
        <begin position="126"/>
        <end position="147"/>
    </location>
</feature>
<feature type="domain" description="G-protein coupled receptors family 1 profile" evidence="9">
    <location>
        <begin position="1"/>
        <end position="146"/>
    </location>
</feature>
<keyword evidence="3 8" id="KW-1133">Transmembrane helix</keyword>
<dbReference type="EMBL" id="JAWDGP010000981">
    <property type="protein sequence ID" value="KAK3795810.1"/>
    <property type="molecule type" value="Genomic_DNA"/>
</dbReference>
<evidence type="ECO:0000259" key="9">
    <source>
        <dbReference type="PROSITE" id="PS50262"/>
    </source>
</evidence>
<evidence type="ECO:0000256" key="3">
    <source>
        <dbReference type="ARBA" id="ARBA00022989"/>
    </source>
</evidence>
<gene>
    <name evidence="10" type="ORF">RRG08_052243</name>
</gene>
<dbReference type="InterPro" id="IPR019427">
    <property type="entry name" value="7TM_GPCR_serpentine_rcpt_Srw"/>
</dbReference>
<evidence type="ECO:0000256" key="8">
    <source>
        <dbReference type="SAM" id="Phobius"/>
    </source>
</evidence>
<evidence type="ECO:0000256" key="4">
    <source>
        <dbReference type="ARBA" id="ARBA00023040"/>
    </source>
</evidence>
<accession>A0AAE1E6X4</accession>
<comment type="caution">
    <text evidence="10">The sequence shown here is derived from an EMBL/GenBank/DDBJ whole genome shotgun (WGS) entry which is preliminary data.</text>
</comment>
<feature type="transmembrane region" description="Helical" evidence="8">
    <location>
        <begin position="86"/>
        <end position="106"/>
    </location>
</feature>
<keyword evidence="4" id="KW-0297">G-protein coupled receptor</keyword>
<dbReference type="PANTHER" id="PTHR24243">
    <property type="entry name" value="G-PROTEIN COUPLED RECEPTOR"/>
    <property type="match status" value="1"/>
</dbReference>
<protein>
    <recommendedName>
        <fullName evidence="9">G-protein coupled receptors family 1 profile domain-containing protein</fullName>
    </recommendedName>
</protein>
<name>A0AAE1E6X4_9GAST</name>
<feature type="transmembrane region" description="Helical" evidence="8">
    <location>
        <begin position="28"/>
        <end position="54"/>
    </location>
</feature>
<comment type="subcellular location">
    <subcellularLocation>
        <location evidence="1">Membrane</location>
        <topology evidence="1">Multi-pass membrane protein</topology>
    </subcellularLocation>
</comment>
<evidence type="ECO:0000256" key="6">
    <source>
        <dbReference type="ARBA" id="ARBA00023170"/>
    </source>
</evidence>
<dbReference type="SUPFAM" id="SSF81321">
    <property type="entry name" value="Family A G protein-coupled receptor-like"/>
    <property type="match status" value="1"/>
</dbReference>
<evidence type="ECO:0000256" key="2">
    <source>
        <dbReference type="ARBA" id="ARBA00022692"/>
    </source>
</evidence>
<dbReference type="PROSITE" id="PS50262">
    <property type="entry name" value="G_PROTEIN_RECEP_F1_2"/>
    <property type="match status" value="1"/>
</dbReference>
<keyword evidence="7" id="KW-0807">Transducer</keyword>
<evidence type="ECO:0000256" key="1">
    <source>
        <dbReference type="ARBA" id="ARBA00004141"/>
    </source>
</evidence>
<dbReference type="Proteomes" id="UP001283361">
    <property type="component" value="Unassembled WGS sequence"/>
</dbReference>